<gene>
    <name evidence="1" type="ORF">V1477_011665</name>
</gene>
<dbReference type="EMBL" id="JAYRBN010000063">
    <property type="protein sequence ID" value="KAL2738306.1"/>
    <property type="molecule type" value="Genomic_DNA"/>
</dbReference>
<dbReference type="Proteomes" id="UP001607303">
    <property type="component" value="Unassembled WGS sequence"/>
</dbReference>
<reference evidence="1 2" key="1">
    <citation type="journal article" date="2024" name="Ann. Entomol. Soc. Am.">
        <title>Genomic analyses of the southern and eastern yellowjacket wasps (Hymenoptera: Vespidae) reveal evolutionary signatures of social life.</title>
        <authorList>
            <person name="Catto M.A."/>
            <person name="Caine P.B."/>
            <person name="Orr S.E."/>
            <person name="Hunt B.G."/>
            <person name="Goodisman M.A.D."/>
        </authorList>
    </citation>
    <scope>NUCLEOTIDE SEQUENCE [LARGE SCALE GENOMIC DNA]</scope>
    <source>
        <strain evidence="1">232</strain>
        <tissue evidence="1">Head and thorax</tissue>
    </source>
</reference>
<keyword evidence="2" id="KW-1185">Reference proteome</keyword>
<proteinExistence type="predicted"/>
<protein>
    <submittedName>
        <fullName evidence="1">Uncharacterized protein</fullName>
    </submittedName>
</protein>
<name>A0ABD2BZW0_VESMC</name>
<evidence type="ECO:0000313" key="2">
    <source>
        <dbReference type="Proteomes" id="UP001607303"/>
    </source>
</evidence>
<evidence type="ECO:0000313" key="1">
    <source>
        <dbReference type="EMBL" id="KAL2738306.1"/>
    </source>
</evidence>
<accession>A0ABD2BZW0</accession>
<organism evidence="1 2">
    <name type="scientific">Vespula maculifrons</name>
    <name type="common">Eastern yellow jacket</name>
    <name type="synonym">Wasp</name>
    <dbReference type="NCBI Taxonomy" id="7453"/>
    <lineage>
        <taxon>Eukaryota</taxon>
        <taxon>Metazoa</taxon>
        <taxon>Ecdysozoa</taxon>
        <taxon>Arthropoda</taxon>
        <taxon>Hexapoda</taxon>
        <taxon>Insecta</taxon>
        <taxon>Pterygota</taxon>
        <taxon>Neoptera</taxon>
        <taxon>Endopterygota</taxon>
        <taxon>Hymenoptera</taxon>
        <taxon>Apocrita</taxon>
        <taxon>Aculeata</taxon>
        <taxon>Vespoidea</taxon>
        <taxon>Vespidae</taxon>
        <taxon>Vespinae</taxon>
        <taxon>Vespula</taxon>
    </lineage>
</organism>
<comment type="caution">
    <text evidence="1">The sequence shown here is derived from an EMBL/GenBank/DDBJ whole genome shotgun (WGS) entry which is preliminary data.</text>
</comment>
<dbReference type="AlphaFoldDB" id="A0ABD2BZW0"/>
<sequence>MNRKFELSSLSDFIRHTLIFTEAVKDTLQFECAEARFSLKPWITKTFVTKEIDKNDCICNKISSGTQDENISEGISRAILQAQKLREKLSSNVSKQEKHFKQKDLDKTNVQKVCYESVKHETIKSIVEIEVKSFDKNPKKVQNVIKTTSKTAISEQGSIKTSQIPSTSRNIKQKGKKNFLLANKLNIKNIQSAKIQDNNKNKEIKNNMKFINSKKKPEVCAASTSELTKLIEELSLASSKKMSTTFTNINRKDCPLHGENVTQFTEEILSMDIVDALDKFDIPKEILKVLRMYHSYINFEHAQESINYLQHQTAAAGFLKEFGKMNENKKDYSEEENNIVSIAVESFSVLGNIYNGMIHIDKIEELDKRLESIYKIYKIKKFDISPNENMKTLETRFKYSEIAGWMSNGIWNNMCIKDFQGMSKVCCIRYNDAAQLLSLYEVLQKFQHTKYVNTIIEILLKDVIPKMMHFLKPTDDMYLQIYKMIDILSQGLNPENPVLVRTEE</sequence>